<keyword evidence="2" id="KW-1185">Reference proteome</keyword>
<comment type="caution">
    <text evidence="1">The sequence shown here is derived from an EMBL/GenBank/DDBJ whole genome shotgun (WGS) entry which is preliminary data.</text>
</comment>
<dbReference type="AlphaFoldDB" id="A0A420EJ75"/>
<evidence type="ECO:0000313" key="1">
    <source>
        <dbReference type="EMBL" id="RKF20703.1"/>
    </source>
</evidence>
<evidence type="ECO:0000313" key="2">
    <source>
        <dbReference type="Proteomes" id="UP000284395"/>
    </source>
</evidence>
<gene>
    <name evidence="1" type="ORF">D6851_11300</name>
</gene>
<proteinExistence type="predicted"/>
<accession>A0A420EJ75</accession>
<dbReference type="Proteomes" id="UP000284395">
    <property type="component" value="Unassembled WGS sequence"/>
</dbReference>
<reference evidence="1 2" key="1">
    <citation type="submission" date="2018-09" db="EMBL/GenBank/DDBJ databases">
        <title>Altererythrobacter spongiae sp. nov., isolated from a marine sponge.</title>
        <authorList>
            <person name="Zhuang L."/>
            <person name="Luo L."/>
        </authorList>
    </citation>
    <scope>NUCLEOTIDE SEQUENCE [LARGE SCALE GENOMIC DNA]</scope>
    <source>
        <strain evidence="1 2">HN-Y73</strain>
    </source>
</reference>
<organism evidence="1 2">
    <name type="scientific">Altericroceibacterium spongiae</name>
    <dbReference type="NCBI Taxonomy" id="2320269"/>
    <lineage>
        <taxon>Bacteria</taxon>
        <taxon>Pseudomonadati</taxon>
        <taxon>Pseudomonadota</taxon>
        <taxon>Alphaproteobacteria</taxon>
        <taxon>Sphingomonadales</taxon>
        <taxon>Erythrobacteraceae</taxon>
        <taxon>Altericroceibacterium</taxon>
    </lineage>
</organism>
<sequence>MAIRIRFRFARGARMFEQHGLISFRIVAAVLAVAALMVSPVAEAAQCGDEMSSAIYANQTIDAVTSDGSERDSPQPQVCAHGHCHHLFAALVSNSHSQTFGETVIVTTSFPDVKITGEAHGLPQRPPRS</sequence>
<dbReference type="EMBL" id="RAPF01000005">
    <property type="protein sequence ID" value="RKF20703.1"/>
    <property type="molecule type" value="Genomic_DNA"/>
</dbReference>
<protein>
    <recommendedName>
        <fullName evidence="3">DUF2946 domain-containing protein</fullName>
    </recommendedName>
</protein>
<evidence type="ECO:0008006" key="3">
    <source>
        <dbReference type="Google" id="ProtNLM"/>
    </source>
</evidence>
<name>A0A420EJ75_9SPHN</name>